<reference evidence="3" key="1">
    <citation type="journal article" date="2018" name="Sci. Rep.">
        <title>Characterization of LE3 and LE4, the only lytic phages known to infect the spirochete Leptospira.</title>
        <authorList>
            <person name="Schiettekatte O."/>
            <person name="Vincent A.T."/>
            <person name="Malosse C."/>
            <person name="Lechat P."/>
            <person name="Chamot-Rooke J."/>
            <person name="Veyrier F.J."/>
            <person name="Picardeau M."/>
            <person name="Bourhy P."/>
        </authorList>
    </citation>
    <scope>NUCLEOTIDE SEQUENCE</scope>
    <source>
        <plasmid evidence="3">p2_L200901116</plasmid>
    </source>
</reference>
<protein>
    <submittedName>
        <fullName evidence="3">Uncharacterized protein</fullName>
    </submittedName>
</protein>
<sequence length="541" mass="60386">MMDTIGIRYVFDIDKAVTAQKRFAAGFNTIGDRISSSSTRLRTSARDFLLYAKYYSKFPKEGINDFYNYSVDKLNKLNALYKKFKGQENKGSSEKTVGSPKAEGAAEGGFGAFAVAKGMAIYNAGVGLLQTGIATIKEQMPFISQGFEMAGKVISANLLYPLSKELMPLFFKFFAWVKENRIVFVQIGVLLVSVFRVVKSVVLGAFNLIKAGFNAAWKAIGGGEITMNRFMNYMNFLMLKVAFFFAFFQTMLEPLIKGLGTTIGWLWKEVVKPFIDGFAQGFVSNLIPYISEFRLLIDDLAAAFSFLHSEGDVSWIAKTFQFIGKVLGYAVLVPTRMFIALIRLLVGLFKDPKKAIIDFGHTMYDIFIKHPIIEIFAQKVVSGFNWIRTKLSEFKNWISGIWQGIATTFSKYWHKITVKLNHFVDKIKNAFAPASEFFNMIKGTLIPDKDSNDSNFKTNSDSGDTSILEESNRGTNNSSGPRIKSRGQVGNNSTTNNDNRTFNVNMTAPDPSAAANAIGNVMQQPAKLTKNSFNQLDNKIK</sequence>
<organism evidence="3">
    <name type="scientific">Leptospira mayottensis 200901116</name>
    <dbReference type="NCBI Taxonomy" id="1192864"/>
    <lineage>
        <taxon>Bacteria</taxon>
        <taxon>Pseudomonadati</taxon>
        <taxon>Spirochaetota</taxon>
        <taxon>Spirochaetia</taxon>
        <taxon>Leptospirales</taxon>
        <taxon>Leptospiraceae</taxon>
        <taxon>Leptospira</taxon>
    </lineage>
</organism>
<proteinExistence type="predicted"/>
<feature type="compositionally biased region" description="Polar residues" evidence="1">
    <location>
        <begin position="488"/>
        <end position="506"/>
    </location>
</feature>
<geneLocation type="plasmid" evidence="3">
    <name>p2_L200901116</name>
</geneLocation>
<evidence type="ECO:0000313" key="3">
    <source>
        <dbReference type="EMBL" id="AVH81557.1"/>
    </source>
</evidence>
<dbReference type="AlphaFoldDB" id="M6VM86"/>
<dbReference type="EMBL" id="MF974398">
    <property type="protein sequence ID" value="AVH81557.1"/>
    <property type="molecule type" value="Genomic_DNA"/>
</dbReference>
<keyword evidence="3" id="KW-0614">Plasmid</keyword>
<evidence type="ECO:0000256" key="2">
    <source>
        <dbReference type="SAM" id="Phobius"/>
    </source>
</evidence>
<name>M6VM86_9LEPT</name>
<feature type="transmembrane region" description="Helical" evidence="2">
    <location>
        <begin position="230"/>
        <end position="248"/>
    </location>
</feature>
<evidence type="ECO:0000256" key="1">
    <source>
        <dbReference type="SAM" id="MobiDB-lite"/>
    </source>
</evidence>
<keyword evidence="2" id="KW-1133">Transmembrane helix</keyword>
<feature type="region of interest" description="Disordered" evidence="1">
    <location>
        <begin position="451"/>
        <end position="510"/>
    </location>
</feature>
<feature type="transmembrane region" description="Helical" evidence="2">
    <location>
        <begin position="183"/>
        <end position="209"/>
    </location>
</feature>
<keyword evidence="2" id="KW-0472">Membrane</keyword>
<accession>M6VM86</accession>
<feature type="compositionally biased region" description="Polar residues" evidence="1">
    <location>
        <begin position="453"/>
        <end position="480"/>
    </location>
</feature>
<keyword evidence="2" id="KW-0812">Transmembrane</keyword>
<dbReference type="RefSeq" id="WP_002745843.1">
    <property type="nucleotide sequence ID" value="NZ_MF974398.1"/>
</dbReference>